<organism evidence="5 6">
    <name type="scientific">Nocardioides marmoribigeumensis</name>
    <dbReference type="NCBI Taxonomy" id="433649"/>
    <lineage>
        <taxon>Bacteria</taxon>
        <taxon>Bacillati</taxon>
        <taxon>Actinomycetota</taxon>
        <taxon>Actinomycetes</taxon>
        <taxon>Propionibacteriales</taxon>
        <taxon>Nocardioidaceae</taxon>
        <taxon>Nocardioides</taxon>
    </lineage>
</organism>
<keyword evidence="3" id="KW-1003">Cell membrane</keyword>
<evidence type="ECO:0000256" key="2">
    <source>
        <dbReference type="ARBA" id="ARBA00009194"/>
    </source>
</evidence>
<feature type="chain" id="PRO_5047100825" evidence="4">
    <location>
        <begin position="27"/>
        <end position="236"/>
    </location>
</feature>
<dbReference type="RefSeq" id="WP_310298749.1">
    <property type="nucleotide sequence ID" value="NZ_BAAAPS010000014.1"/>
</dbReference>
<comment type="subcellular location">
    <subcellularLocation>
        <location evidence="1">Cell envelope</location>
    </subcellularLocation>
</comment>
<reference evidence="5 6" key="1">
    <citation type="submission" date="2023-07" db="EMBL/GenBank/DDBJ databases">
        <title>Sequencing the genomes of 1000 actinobacteria strains.</title>
        <authorList>
            <person name="Klenk H.-P."/>
        </authorList>
    </citation>
    <scope>NUCLEOTIDE SEQUENCE [LARGE SCALE GENOMIC DNA]</scope>
    <source>
        <strain evidence="5 6">DSM 19426</strain>
    </source>
</reference>
<comment type="similarity">
    <text evidence="2">Belongs to the LppX/LprAFG lipoprotein family.</text>
</comment>
<name>A0ABU2BRB8_9ACTN</name>
<sequence>MNTGGTTRRRLLAATTLVLVVPLALSACTGGSDKGTTTGPQAGDGPLAAAQQKLLDTSGVDLTLTASKLPRGVDGVRRLSGTLTAAPAFKGKVGVRVNDLTATLPMVAVDGAVYAQLPFTDSYAEIDPAAYGAPDPAELLDPEHGLAGWLGETQGPQKSDDGKVVTGTIPGQVVAGAVPSAAAGGTFQAEWHLDGDGLLEDATITGPFYGKAKDVTYALDLGEYDLSPDITDPTQK</sequence>
<dbReference type="InterPro" id="IPR029046">
    <property type="entry name" value="LolA/LolB/LppX"/>
</dbReference>
<evidence type="ECO:0000256" key="4">
    <source>
        <dbReference type="SAM" id="SignalP"/>
    </source>
</evidence>
<evidence type="ECO:0000313" key="6">
    <source>
        <dbReference type="Proteomes" id="UP001183648"/>
    </source>
</evidence>
<keyword evidence="4" id="KW-0732">Signal</keyword>
<comment type="caution">
    <text evidence="5">The sequence shown here is derived from an EMBL/GenBank/DDBJ whole genome shotgun (WGS) entry which is preliminary data.</text>
</comment>
<accession>A0ABU2BRB8</accession>
<gene>
    <name evidence="5" type="ORF">J2S63_000730</name>
</gene>
<evidence type="ECO:0000256" key="3">
    <source>
        <dbReference type="ARBA" id="ARBA00022475"/>
    </source>
</evidence>
<evidence type="ECO:0000313" key="5">
    <source>
        <dbReference type="EMBL" id="MDR7361177.1"/>
    </source>
</evidence>
<dbReference type="Pfam" id="PF07161">
    <property type="entry name" value="LppX_LprAFG"/>
    <property type="match status" value="1"/>
</dbReference>
<keyword evidence="5" id="KW-0449">Lipoprotein</keyword>
<dbReference type="Proteomes" id="UP001183648">
    <property type="component" value="Unassembled WGS sequence"/>
</dbReference>
<dbReference type="EMBL" id="JAVDYG010000001">
    <property type="protein sequence ID" value="MDR7361177.1"/>
    <property type="molecule type" value="Genomic_DNA"/>
</dbReference>
<proteinExistence type="inferred from homology"/>
<keyword evidence="6" id="KW-1185">Reference proteome</keyword>
<dbReference type="InterPro" id="IPR009830">
    <property type="entry name" value="LppX/LprAFG"/>
</dbReference>
<dbReference type="Gene3D" id="2.50.20.20">
    <property type="match status" value="1"/>
</dbReference>
<keyword evidence="3" id="KW-0472">Membrane</keyword>
<feature type="signal peptide" evidence="4">
    <location>
        <begin position="1"/>
        <end position="26"/>
    </location>
</feature>
<dbReference type="SUPFAM" id="SSF89392">
    <property type="entry name" value="Prokaryotic lipoproteins and lipoprotein localization factors"/>
    <property type="match status" value="1"/>
</dbReference>
<evidence type="ECO:0000256" key="1">
    <source>
        <dbReference type="ARBA" id="ARBA00004196"/>
    </source>
</evidence>
<protein>
    <submittedName>
        <fullName evidence="5">Lipoprotein LprG</fullName>
    </submittedName>
</protein>